<accession>A0ABR4C5A4</accession>
<dbReference type="Proteomes" id="UP001595075">
    <property type="component" value="Unassembled WGS sequence"/>
</dbReference>
<sequence length="135" mass="15621">MDRSWVLPQALLGKHEVHPPSSTFALRLLFTSHVGYRRFTRDLGTAAHKLLPTIISKNTLHYYQGLGRIFQGLDLEAWKYDIVATYLSTCSPLVVFESQLWPLHKPCAVEDEDDLRKSFQNKCYDFSKDADISFW</sequence>
<protein>
    <submittedName>
        <fullName evidence="1">Uncharacterized protein</fullName>
    </submittedName>
</protein>
<evidence type="ECO:0000313" key="2">
    <source>
        <dbReference type="Proteomes" id="UP001595075"/>
    </source>
</evidence>
<name>A0ABR4C5A4_9HELO</name>
<keyword evidence="2" id="KW-1185">Reference proteome</keyword>
<comment type="caution">
    <text evidence="1">The sequence shown here is derived from an EMBL/GenBank/DDBJ whole genome shotgun (WGS) entry which is preliminary data.</text>
</comment>
<gene>
    <name evidence="1" type="ORF">VTL71DRAFT_4239</name>
</gene>
<organism evidence="1 2">
    <name type="scientific">Oculimacula yallundae</name>
    <dbReference type="NCBI Taxonomy" id="86028"/>
    <lineage>
        <taxon>Eukaryota</taxon>
        <taxon>Fungi</taxon>
        <taxon>Dikarya</taxon>
        <taxon>Ascomycota</taxon>
        <taxon>Pezizomycotina</taxon>
        <taxon>Leotiomycetes</taxon>
        <taxon>Helotiales</taxon>
        <taxon>Ploettnerulaceae</taxon>
        <taxon>Oculimacula</taxon>
    </lineage>
</organism>
<reference evidence="1 2" key="1">
    <citation type="journal article" date="2024" name="Commun. Biol.">
        <title>Comparative genomic analysis of thermophilic fungi reveals convergent evolutionary adaptations and gene losses.</title>
        <authorList>
            <person name="Steindorff A.S."/>
            <person name="Aguilar-Pontes M.V."/>
            <person name="Robinson A.J."/>
            <person name="Andreopoulos B."/>
            <person name="LaButti K."/>
            <person name="Kuo A."/>
            <person name="Mondo S."/>
            <person name="Riley R."/>
            <person name="Otillar R."/>
            <person name="Haridas S."/>
            <person name="Lipzen A."/>
            <person name="Grimwood J."/>
            <person name="Schmutz J."/>
            <person name="Clum A."/>
            <person name="Reid I.D."/>
            <person name="Moisan M.C."/>
            <person name="Butler G."/>
            <person name="Nguyen T.T.M."/>
            <person name="Dewar K."/>
            <person name="Conant G."/>
            <person name="Drula E."/>
            <person name="Henrissat B."/>
            <person name="Hansel C."/>
            <person name="Singer S."/>
            <person name="Hutchinson M.I."/>
            <person name="de Vries R.P."/>
            <person name="Natvig D.O."/>
            <person name="Powell A.J."/>
            <person name="Tsang A."/>
            <person name="Grigoriev I.V."/>
        </authorList>
    </citation>
    <scope>NUCLEOTIDE SEQUENCE [LARGE SCALE GENOMIC DNA]</scope>
    <source>
        <strain evidence="1 2">CBS 494.80</strain>
    </source>
</reference>
<dbReference type="EMBL" id="JAZHXI010000013">
    <property type="protein sequence ID" value="KAL2065099.1"/>
    <property type="molecule type" value="Genomic_DNA"/>
</dbReference>
<proteinExistence type="predicted"/>
<evidence type="ECO:0000313" key="1">
    <source>
        <dbReference type="EMBL" id="KAL2065099.1"/>
    </source>
</evidence>